<keyword evidence="1" id="KW-0479">Metal-binding</keyword>
<evidence type="ECO:0000259" key="2">
    <source>
        <dbReference type="PROSITE" id="PS50966"/>
    </source>
</evidence>
<dbReference type="Proteomes" id="UP001147700">
    <property type="component" value="Unassembled WGS sequence"/>
</dbReference>
<dbReference type="PROSITE" id="PS50966">
    <property type="entry name" value="ZF_SWIM"/>
    <property type="match status" value="1"/>
</dbReference>
<keyword evidence="4" id="KW-1185">Reference proteome</keyword>
<organism evidence="3 4">
    <name type="scientific">Solirubrobacter deserti</name>
    <dbReference type="NCBI Taxonomy" id="2282478"/>
    <lineage>
        <taxon>Bacteria</taxon>
        <taxon>Bacillati</taxon>
        <taxon>Actinomycetota</taxon>
        <taxon>Thermoleophilia</taxon>
        <taxon>Solirubrobacterales</taxon>
        <taxon>Solirubrobacteraceae</taxon>
        <taxon>Solirubrobacter</taxon>
    </lineage>
</organism>
<proteinExistence type="predicted"/>
<dbReference type="RefSeq" id="WP_202955905.1">
    <property type="nucleotide sequence ID" value="NZ_JAPCID010000042.1"/>
</dbReference>
<accession>A0ABT4RQ51</accession>
<keyword evidence="1" id="KW-0862">Zinc</keyword>
<evidence type="ECO:0000256" key="1">
    <source>
        <dbReference type="PROSITE-ProRule" id="PRU00325"/>
    </source>
</evidence>
<keyword evidence="1" id="KW-0863">Zinc-finger</keyword>
<evidence type="ECO:0000313" key="4">
    <source>
        <dbReference type="Proteomes" id="UP001147700"/>
    </source>
</evidence>
<gene>
    <name evidence="3" type="ORF">OJ962_24300</name>
</gene>
<dbReference type="InterPro" id="IPR007527">
    <property type="entry name" value="Znf_SWIM"/>
</dbReference>
<comment type="caution">
    <text evidence="3">The sequence shown here is derived from an EMBL/GenBank/DDBJ whole genome shotgun (WGS) entry which is preliminary data.</text>
</comment>
<dbReference type="EMBL" id="JAPCID010000042">
    <property type="protein sequence ID" value="MDA0140641.1"/>
    <property type="molecule type" value="Genomic_DNA"/>
</dbReference>
<evidence type="ECO:0000313" key="3">
    <source>
        <dbReference type="EMBL" id="MDA0140641.1"/>
    </source>
</evidence>
<name>A0ABT4RQ51_9ACTN</name>
<sequence length="421" mass="45129">MDAAAVEALAPDAASVAAARKLARPAPWSETGFNARAVWGSCRGSGARPYEVAVDLDGPAYRCSCPSRKIPCKHALALLLLRADGAVAEGSPPARVTEWLDGRARRVPREPGEPIRDPEAAARRAAEREARVAGGVEDLRLWLRDAVRGGLGAPRLRGWDEWDAFAARMVDAQAPGAASRLRSLGNVAAMRPDDWPERLLSGMAMLHLLCEAYARETEGPLRDEVRTLLGWNASREEVLSGPRVQDEWSVLARVVIEQERLRVQRTWLWGHDHERAALILDFAPTGGSLAPRPPAGRSFEAALAFYPGATPLRALLEEPGRLRDAPGFFGVGGVEAALGACAGAVAANPWLDEHPIALARAVADVDVVSAEDGSLPLRGPMRARWRLLALSGGRPVSVFGMWNGEALNPLAVGDGERTVAL</sequence>
<protein>
    <submittedName>
        <fullName evidence="3">SWIM zinc finger family protein</fullName>
    </submittedName>
</protein>
<feature type="domain" description="SWIM-type" evidence="2">
    <location>
        <begin position="50"/>
        <end position="83"/>
    </location>
</feature>
<reference evidence="3" key="1">
    <citation type="submission" date="2022-10" db="EMBL/GenBank/DDBJ databases">
        <title>The WGS of Solirubrobacter sp. CPCC 204708.</title>
        <authorList>
            <person name="Jiang Z."/>
        </authorList>
    </citation>
    <scope>NUCLEOTIDE SEQUENCE</scope>
    <source>
        <strain evidence="3">CPCC 204708</strain>
    </source>
</reference>
<dbReference type="Pfam" id="PF04434">
    <property type="entry name" value="SWIM"/>
    <property type="match status" value="1"/>
</dbReference>